<name>A0A915HK86_ROMCU</name>
<organism evidence="1 2">
    <name type="scientific">Romanomermis culicivorax</name>
    <name type="common">Nematode worm</name>
    <dbReference type="NCBI Taxonomy" id="13658"/>
    <lineage>
        <taxon>Eukaryota</taxon>
        <taxon>Metazoa</taxon>
        <taxon>Ecdysozoa</taxon>
        <taxon>Nematoda</taxon>
        <taxon>Enoplea</taxon>
        <taxon>Dorylaimia</taxon>
        <taxon>Mermithida</taxon>
        <taxon>Mermithoidea</taxon>
        <taxon>Mermithidae</taxon>
        <taxon>Romanomermis</taxon>
    </lineage>
</organism>
<sequence length="122" mass="13837">LSDYELGQVCDLTTVPSFEDQLPIPQNLIPFDALRALHETFCSKTCQNDAHCKNGGITLRKPGHCNQCICPQAKWCRSLIMQVKEGQSIKFRTGNQAGYSFPLPQDCTWLFKPKLLKFQIFS</sequence>
<protein>
    <submittedName>
        <fullName evidence="2">Uncharacterized protein</fullName>
    </submittedName>
</protein>
<evidence type="ECO:0000313" key="2">
    <source>
        <dbReference type="WBParaSite" id="nRc.2.0.1.t02383-RA"/>
    </source>
</evidence>
<accession>A0A915HK86</accession>
<dbReference type="Proteomes" id="UP000887565">
    <property type="component" value="Unplaced"/>
</dbReference>
<reference evidence="2" key="1">
    <citation type="submission" date="2022-11" db="UniProtKB">
        <authorList>
            <consortium name="WormBaseParasite"/>
        </authorList>
    </citation>
    <scope>IDENTIFICATION</scope>
</reference>
<evidence type="ECO:0000313" key="1">
    <source>
        <dbReference type="Proteomes" id="UP000887565"/>
    </source>
</evidence>
<dbReference type="AlphaFoldDB" id="A0A915HK86"/>
<dbReference type="WBParaSite" id="nRc.2.0.1.t02383-RA">
    <property type="protein sequence ID" value="nRc.2.0.1.t02383-RA"/>
    <property type="gene ID" value="nRc.2.0.1.g02383"/>
</dbReference>
<proteinExistence type="predicted"/>
<keyword evidence="1" id="KW-1185">Reference proteome</keyword>